<dbReference type="InterPro" id="IPR005175">
    <property type="entry name" value="PPC_dom"/>
</dbReference>
<keyword evidence="8" id="KW-1185">Reference proteome</keyword>
<dbReference type="PROSITE" id="PS51742">
    <property type="entry name" value="PPC"/>
    <property type="match status" value="1"/>
</dbReference>
<name>A0AAV0YPT0_VICFA</name>
<dbReference type="CDD" id="cd11378">
    <property type="entry name" value="DUF296"/>
    <property type="match status" value="1"/>
</dbReference>
<feature type="compositionally biased region" description="Basic residues" evidence="5">
    <location>
        <begin position="33"/>
        <end position="46"/>
    </location>
</feature>
<evidence type="ECO:0000256" key="2">
    <source>
        <dbReference type="ARBA" id="ARBA00023125"/>
    </source>
</evidence>
<sequence length="240" mass="26276">MVDNVFSQKSPSFDMCINHPHELSEDLTTPSSKRSRGRPKGSKNKPKPPSMITVESETFMKPIFIAIPAGEDVVESIIKTARCHEADILVLRGSGLVSEVTLLNSACLNSPFTIRGNLQMTSLTGTYFNTDSDRVPSEFVLDPAYSSFTIFLSGNHGQLFGGVVRGKVRASSVVLISATLCKKPKFYRVASNNEDRREDKNVDSRLGGAVIHNVVVPPHNNNNNVSNVSSAHALTQLHFY</sequence>
<feature type="domain" description="PPC" evidence="6">
    <location>
        <begin position="57"/>
        <end position="205"/>
    </location>
</feature>
<dbReference type="EMBL" id="OX451736">
    <property type="protein sequence ID" value="CAI8586713.1"/>
    <property type="molecule type" value="Genomic_DNA"/>
</dbReference>
<feature type="region of interest" description="Disordered" evidence="5">
    <location>
        <begin position="16"/>
        <end position="52"/>
    </location>
</feature>
<dbReference type="SUPFAM" id="SSF117856">
    <property type="entry name" value="AF0104/ALDC/Ptd012-like"/>
    <property type="match status" value="1"/>
</dbReference>
<keyword evidence="2" id="KW-0238">DNA-binding</keyword>
<dbReference type="PANTHER" id="PTHR31100">
    <property type="entry name" value="AT-HOOK MOTIF NUCLEAR-LOCALIZED PROTEIN 15"/>
    <property type="match status" value="1"/>
</dbReference>
<evidence type="ECO:0000256" key="1">
    <source>
        <dbReference type="ARBA" id="ARBA00023015"/>
    </source>
</evidence>
<evidence type="ECO:0000256" key="5">
    <source>
        <dbReference type="SAM" id="MobiDB-lite"/>
    </source>
</evidence>
<gene>
    <name evidence="7" type="ORF">VFH_I266600</name>
</gene>
<evidence type="ECO:0000313" key="8">
    <source>
        <dbReference type="Proteomes" id="UP001157006"/>
    </source>
</evidence>
<dbReference type="Gene3D" id="3.30.1330.80">
    <property type="entry name" value="Hypothetical protein, similar to alpha- acetolactate decarboxylase, domain 2"/>
    <property type="match status" value="1"/>
</dbReference>
<keyword evidence="1" id="KW-0805">Transcription regulation</keyword>
<organism evidence="7 8">
    <name type="scientific">Vicia faba</name>
    <name type="common">Broad bean</name>
    <name type="synonym">Faba vulgaris</name>
    <dbReference type="NCBI Taxonomy" id="3906"/>
    <lineage>
        <taxon>Eukaryota</taxon>
        <taxon>Viridiplantae</taxon>
        <taxon>Streptophyta</taxon>
        <taxon>Embryophyta</taxon>
        <taxon>Tracheophyta</taxon>
        <taxon>Spermatophyta</taxon>
        <taxon>Magnoliopsida</taxon>
        <taxon>eudicotyledons</taxon>
        <taxon>Gunneridae</taxon>
        <taxon>Pentapetalae</taxon>
        <taxon>rosids</taxon>
        <taxon>fabids</taxon>
        <taxon>Fabales</taxon>
        <taxon>Fabaceae</taxon>
        <taxon>Papilionoideae</taxon>
        <taxon>50 kb inversion clade</taxon>
        <taxon>NPAAA clade</taxon>
        <taxon>Hologalegina</taxon>
        <taxon>IRL clade</taxon>
        <taxon>Fabeae</taxon>
        <taxon>Vicia</taxon>
    </lineage>
</organism>
<proteinExistence type="predicted"/>
<evidence type="ECO:0000256" key="3">
    <source>
        <dbReference type="ARBA" id="ARBA00023163"/>
    </source>
</evidence>
<dbReference type="AlphaFoldDB" id="A0AAV0YPT0"/>
<dbReference type="GO" id="GO:0003680">
    <property type="term" value="F:minor groove of adenine-thymine-rich DNA binding"/>
    <property type="evidence" value="ECO:0007669"/>
    <property type="project" value="InterPro"/>
</dbReference>
<dbReference type="InterPro" id="IPR014476">
    <property type="entry name" value="AHL15-29"/>
</dbReference>
<accession>A0AAV0YPT0</accession>
<dbReference type="PANTHER" id="PTHR31100:SF63">
    <property type="entry name" value="AT-HOOK MOTIF NUCLEAR-LOCALIZED PROTEIN"/>
    <property type="match status" value="1"/>
</dbReference>
<dbReference type="GO" id="GO:0005634">
    <property type="term" value="C:nucleus"/>
    <property type="evidence" value="ECO:0007669"/>
    <property type="project" value="TreeGrafter"/>
</dbReference>
<evidence type="ECO:0000259" key="6">
    <source>
        <dbReference type="PROSITE" id="PS51742"/>
    </source>
</evidence>
<dbReference type="Proteomes" id="UP001157006">
    <property type="component" value="Chromosome 1L"/>
</dbReference>
<keyword evidence="3" id="KW-0804">Transcription</keyword>
<reference evidence="7 8" key="1">
    <citation type="submission" date="2023-01" db="EMBL/GenBank/DDBJ databases">
        <authorList>
            <person name="Kreplak J."/>
        </authorList>
    </citation>
    <scope>NUCLEOTIDE SEQUENCE [LARGE SCALE GENOMIC DNA]</scope>
</reference>
<evidence type="ECO:0000313" key="7">
    <source>
        <dbReference type="EMBL" id="CAI8586713.1"/>
    </source>
</evidence>
<keyword evidence="4" id="KW-0539">Nucleus</keyword>
<dbReference type="Pfam" id="PF03479">
    <property type="entry name" value="PCC"/>
    <property type="match status" value="1"/>
</dbReference>
<dbReference type="GO" id="GO:0003700">
    <property type="term" value="F:DNA-binding transcription factor activity"/>
    <property type="evidence" value="ECO:0007669"/>
    <property type="project" value="TreeGrafter"/>
</dbReference>
<evidence type="ECO:0000256" key="4">
    <source>
        <dbReference type="ARBA" id="ARBA00023242"/>
    </source>
</evidence>
<protein>
    <recommendedName>
        <fullName evidence="6">PPC domain-containing protein</fullName>
    </recommendedName>
</protein>